<keyword evidence="13" id="KW-1185">Reference proteome</keyword>
<dbReference type="Pfam" id="PF08271">
    <property type="entry name" value="Zn_Ribbon_TF"/>
    <property type="match status" value="1"/>
</dbReference>
<protein>
    <recommendedName>
        <fullName evidence="11">TFIIB-type domain-containing protein</fullName>
    </recommendedName>
</protein>
<keyword evidence="4" id="KW-0677">Repeat</keyword>
<keyword evidence="3" id="KW-0479">Metal-binding</keyword>
<dbReference type="PROSITE" id="PS51134">
    <property type="entry name" value="ZF_TFIIB"/>
    <property type="match status" value="1"/>
</dbReference>
<evidence type="ECO:0000256" key="8">
    <source>
        <dbReference type="ARBA" id="ARBA00023163"/>
    </source>
</evidence>
<dbReference type="GO" id="GO:0070897">
    <property type="term" value="P:transcription preinitiation complex assembly"/>
    <property type="evidence" value="ECO:0007669"/>
    <property type="project" value="InterPro"/>
</dbReference>
<dbReference type="EMBL" id="SRMA01026179">
    <property type="protein sequence ID" value="TRY86830.1"/>
    <property type="molecule type" value="Genomic_DNA"/>
</dbReference>
<dbReference type="OrthoDB" id="511529at2759"/>
<dbReference type="SUPFAM" id="SSF57783">
    <property type="entry name" value="Zinc beta-ribbon"/>
    <property type="match status" value="1"/>
</dbReference>
<evidence type="ECO:0000313" key="13">
    <source>
        <dbReference type="Proteomes" id="UP000316079"/>
    </source>
</evidence>
<keyword evidence="5 10" id="KW-0863">Zinc-finger</keyword>
<comment type="caution">
    <text evidence="12">The sequence shown here is derived from an EMBL/GenBank/DDBJ whole genome shotgun (WGS) entry which is preliminary data.</text>
</comment>
<keyword evidence="8" id="KW-0804">Transcription</keyword>
<dbReference type="GO" id="GO:0097550">
    <property type="term" value="C:transcription preinitiation complex"/>
    <property type="evidence" value="ECO:0007669"/>
    <property type="project" value="TreeGrafter"/>
</dbReference>
<name>A0A553QA72_9TELE</name>
<evidence type="ECO:0000256" key="3">
    <source>
        <dbReference type="ARBA" id="ARBA00022723"/>
    </source>
</evidence>
<dbReference type="GO" id="GO:0008270">
    <property type="term" value="F:zinc ion binding"/>
    <property type="evidence" value="ECO:0007669"/>
    <property type="project" value="UniProtKB-KW"/>
</dbReference>
<comment type="similarity">
    <text evidence="2">Belongs to the TFIIB family.</text>
</comment>
<proteinExistence type="inferred from homology"/>
<dbReference type="STRING" id="623744.A0A553QA72"/>
<gene>
    <name evidence="12" type="ORF">DNTS_020546</name>
</gene>
<evidence type="ECO:0000259" key="11">
    <source>
        <dbReference type="PROSITE" id="PS51134"/>
    </source>
</evidence>
<evidence type="ECO:0000256" key="6">
    <source>
        <dbReference type="ARBA" id="ARBA00022833"/>
    </source>
</evidence>
<evidence type="ECO:0000313" key="12">
    <source>
        <dbReference type="EMBL" id="TRY86830.1"/>
    </source>
</evidence>
<dbReference type="GO" id="GO:0000995">
    <property type="term" value="F:RNA polymerase III general transcription initiation factor activity"/>
    <property type="evidence" value="ECO:0007669"/>
    <property type="project" value="TreeGrafter"/>
</dbReference>
<dbReference type="Proteomes" id="UP000316079">
    <property type="component" value="Unassembled WGS sequence"/>
</dbReference>
<feature type="non-terminal residue" evidence="12">
    <location>
        <position position="134"/>
    </location>
</feature>
<keyword evidence="6" id="KW-0862">Zinc</keyword>
<evidence type="ECO:0000256" key="7">
    <source>
        <dbReference type="ARBA" id="ARBA00023015"/>
    </source>
</evidence>
<dbReference type="GO" id="GO:0005634">
    <property type="term" value="C:nucleus"/>
    <property type="evidence" value="ECO:0007669"/>
    <property type="project" value="UniProtKB-SubCell"/>
</dbReference>
<dbReference type="PANTHER" id="PTHR11618:SF4">
    <property type="entry name" value="TRANSCRIPTION FACTOR IIIB 90 KDA SUBUNIT"/>
    <property type="match status" value="1"/>
</dbReference>
<dbReference type="GO" id="GO:0001006">
    <property type="term" value="F:RNA polymerase III type 3 promoter sequence-specific DNA binding"/>
    <property type="evidence" value="ECO:0007669"/>
    <property type="project" value="TreeGrafter"/>
</dbReference>
<feature type="domain" description="TFIIB-type" evidence="11">
    <location>
        <begin position="1"/>
        <end position="31"/>
    </location>
</feature>
<accession>A0A553QA72</accession>
<dbReference type="InterPro" id="IPR000812">
    <property type="entry name" value="TFIIB"/>
</dbReference>
<keyword evidence="9" id="KW-0539">Nucleus</keyword>
<dbReference type="Gene3D" id="2.20.25.10">
    <property type="match status" value="1"/>
</dbReference>
<reference evidence="12 13" key="1">
    <citation type="journal article" date="2019" name="Sci. Data">
        <title>Hybrid genome assembly and annotation of Danionella translucida.</title>
        <authorList>
            <person name="Kadobianskyi M."/>
            <person name="Schulze L."/>
            <person name="Schuelke M."/>
            <person name="Judkewitz B."/>
        </authorList>
    </citation>
    <scope>NUCLEOTIDE SEQUENCE [LARGE SCALE GENOMIC DNA]</scope>
    <source>
        <strain evidence="12 13">Bolton</strain>
    </source>
</reference>
<evidence type="ECO:0000256" key="9">
    <source>
        <dbReference type="ARBA" id="ARBA00023242"/>
    </source>
</evidence>
<dbReference type="PANTHER" id="PTHR11618">
    <property type="entry name" value="TRANSCRIPTION INITIATION FACTOR IIB-RELATED"/>
    <property type="match status" value="1"/>
</dbReference>
<dbReference type="FunFam" id="2.20.25.10:FF:000012">
    <property type="entry name" value="Putative transcription factor IIIB 90 kDa subunit"/>
    <property type="match status" value="1"/>
</dbReference>
<dbReference type="AlphaFoldDB" id="A0A553QA72"/>
<evidence type="ECO:0000256" key="5">
    <source>
        <dbReference type="ARBA" id="ARBA00022771"/>
    </source>
</evidence>
<evidence type="ECO:0000256" key="10">
    <source>
        <dbReference type="PROSITE-ProRule" id="PRU00469"/>
    </source>
</evidence>
<dbReference type="InterPro" id="IPR013137">
    <property type="entry name" value="Znf_TFIIB"/>
</dbReference>
<sequence length="134" mass="14058">MRKCKNCGGTDIDVDQARGDAVCMGCGSVLEDNIIVSDVTFVENSGGGMSAVGQFVAGDGLALVEVVQQSGQASPVQTDWVIVDGSLIDRSYLRDNHTSPSSANTPPTSCLWTIIGDHIIAELSQLDSGSWRAL</sequence>
<dbReference type="GO" id="GO:0000126">
    <property type="term" value="C:transcription factor TFIIIB complex"/>
    <property type="evidence" value="ECO:0007669"/>
    <property type="project" value="TreeGrafter"/>
</dbReference>
<evidence type="ECO:0000256" key="4">
    <source>
        <dbReference type="ARBA" id="ARBA00022737"/>
    </source>
</evidence>
<keyword evidence="7" id="KW-0805">Transcription regulation</keyword>
<organism evidence="12 13">
    <name type="scientific">Danionella cerebrum</name>
    <dbReference type="NCBI Taxonomy" id="2873325"/>
    <lineage>
        <taxon>Eukaryota</taxon>
        <taxon>Metazoa</taxon>
        <taxon>Chordata</taxon>
        <taxon>Craniata</taxon>
        <taxon>Vertebrata</taxon>
        <taxon>Euteleostomi</taxon>
        <taxon>Actinopterygii</taxon>
        <taxon>Neopterygii</taxon>
        <taxon>Teleostei</taxon>
        <taxon>Ostariophysi</taxon>
        <taxon>Cypriniformes</taxon>
        <taxon>Danionidae</taxon>
        <taxon>Danioninae</taxon>
        <taxon>Danionella</taxon>
    </lineage>
</organism>
<evidence type="ECO:0000256" key="1">
    <source>
        <dbReference type="ARBA" id="ARBA00004123"/>
    </source>
</evidence>
<comment type="subcellular location">
    <subcellularLocation>
        <location evidence="1">Nucleus</location>
    </subcellularLocation>
</comment>
<evidence type="ECO:0000256" key="2">
    <source>
        <dbReference type="ARBA" id="ARBA00010857"/>
    </source>
</evidence>